<accession>A0ACC2MJH4</accession>
<reference evidence="1 2" key="1">
    <citation type="journal article" date="2022" name="Hortic Res">
        <title>A haplotype resolved chromosomal level avocado genome allows analysis of novel avocado genes.</title>
        <authorList>
            <person name="Nath O."/>
            <person name="Fletcher S.J."/>
            <person name="Hayward A."/>
            <person name="Shaw L.M."/>
            <person name="Masouleh A.K."/>
            <person name="Furtado A."/>
            <person name="Henry R.J."/>
            <person name="Mitter N."/>
        </authorList>
    </citation>
    <scope>NUCLEOTIDE SEQUENCE [LARGE SCALE GENOMIC DNA]</scope>
    <source>
        <strain evidence="2">cv. Hass</strain>
    </source>
</reference>
<dbReference type="EMBL" id="CM056810">
    <property type="protein sequence ID" value="KAJ8645882.1"/>
    <property type="molecule type" value="Genomic_DNA"/>
</dbReference>
<gene>
    <name evidence="1" type="ORF">MRB53_007630</name>
</gene>
<proteinExistence type="predicted"/>
<evidence type="ECO:0000313" key="2">
    <source>
        <dbReference type="Proteomes" id="UP001234297"/>
    </source>
</evidence>
<keyword evidence="2" id="KW-1185">Reference proteome</keyword>
<name>A0ACC2MJH4_PERAE</name>
<organism evidence="1 2">
    <name type="scientific">Persea americana</name>
    <name type="common">Avocado</name>
    <dbReference type="NCBI Taxonomy" id="3435"/>
    <lineage>
        <taxon>Eukaryota</taxon>
        <taxon>Viridiplantae</taxon>
        <taxon>Streptophyta</taxon>
        <taxon>Embryophyta</taxon>
        <taxon>Tracheophyta</taxon>
        <taxon>Spermatophyta</taxon>
        <taxon>Magnoliopsida</taxon>
        <taxon>Magnoliidae</taxon>
        <taxon>Laurales</taxon>
        <taxon>Lauraceae</taxon>
        <taxon>Persea</taxon>
    </lineage>
</organism>
<sequence>MSPPLWTTDPLIHLREKLGLKEPHVLFALSRSLPPPVKPSFFQRISQGRKRITLGDVAVMMNLIQKRGRKRAA</sequence>
<dbReference type="Proteomes" id="UP001234297">
    <property type="component" value="Chromosome 2"/>
</dbReference>
<evidence type="ECO:0000313" key="1">
    <source>
        <dbReference type="EMBL" id="KAJ8645882.1"/>
    </source>
</evidence>
<comment type="caution">
    <text evidence="1">The sequence shown here is derived from an EMBL/GenBank/DDBJ whole genome shotgun (WGS) entry which is preliminary data.</text>
</comment>
<protein>
    <submittedName>
        <fullName evidence="1">Uncharacterized protein</fullName>
    </submittedName>
</protein>